<evidence type="ECO:0000256" key="3">
    <source>
        <dbReference type="ARBA" id="ARBA00009105"/>
    </source>
</evidence>
<dbReference type="STRING" id="306901.Q2GQT9"/>
<dbReference type="InterPro" id="IPR022751">
    <property type="entry name" value="Alpha_mannosyltransferase"/>
</dbReference>
<dbReference type="PANTHER" id="PTHR31646">
    <property type="entry name" value="ALPHA-1,2-MANNOSYLTRANSFERASE MNN2"/>
    <property type="match status" value="1"/>
</dbReference>
<dbReference type="HOGENOM" id="CLU_013298_0_1_1"/>
<dbReference type="FunCoup" id="Q2GQT9">
    <property type="interactions" value="61"/>
</dbReference>
<dbReference type="GeneID" id="4396760"/>
<evidence type="ECO:0000256" key="8">
    <source>
        <dbReference type="ARBA" id="ARBA00023034"/>
    </source>
</evidence>
<evidence type="ECO:0000256" key="10">
    <source>
        <dbReference type="SAM" id="MobiDB-lite"/>
    </source>
</evidence>
<feature type="compositionally biased region" description="Low complexity" evidence="10">
    <location>
        <begin position="659"/>
        <end position="671"/>
    </location>
</feature>
<evidence type="ECO:0008006" key="13">
    <source>
        <dbReference type="Google" id="ProtNLM"/>
    </source>
</evidence>
<dbReference type="Gene3D" id="3.90.550.10">
    <property type="entry name" value="Spore Coat Polysaccharide Biosynthesis Protein SpsA, Chain A"/>
    <property type="match status" value="1"/>
</dbReference>
<dbReference type="Proteomes" id="UP000001056">
    <property type="component" value="Unassembled WGS sequence"/>
</dbReference>
<dbReference type="GO" id="GO:0000026">
    <property type="term" value="F:alpha-1,2-mannosyltransferase activity"/>
    <property type="evidence" value="ECO:0007669"/>
    <property type="project" value="TreeGrafter"/>
</dbReference>
<evidence type="ECO:0000256" key="1">
    <source>
        <dbReference type="ARBA" id="ARBA00004323"/>
    </source>
</evidence>
<dbReference type="Pfam" id="PF11051">
    <property type="entry name" value="Mannosyl_trans3"/>
    <property type="match status" value="2"/>
</dbReference>
<dbReference type="eggNOG" id="ENOG502QQ16">
    <property type="taxonomic scope" value="Eukaryota"/>
</dbReference>
<feature type="region of interest" description="Disordered" evidence="10">
    <location>
        <begin position="766"/>
        <end position="799"/>
    </location>
</feature>
<keyword evidence="8" id="KW-0333">Golgi apparatus</keyword>
<comment type="similarity">
    <text evidence="3">Belongs to the MNN1/MNT family.</text>
</comment>
<dbReference type="EMBL" id="CH408035">
    <property type="protein sequence ID" value="EAQ83261.1"/>
    <property type="molecule type" value="Genomic_DNA"/>
</dbReference>
<keyword evidence="9" id="KW-0472">Membrane</keyword>
<organism evidence="11 12">
    <name type="scientific">Chaetomium globosum (strain ATCC 6205 / CBS 148.51 / DSM 1962 / NBRC 6347 / NRRL 1970)</name>
    <name type="common">Soil fungus</name>
    <dbReference type="NCBI Taxonomy" id="306901"/>
    <lineage>
        <taxon>Eukaryota</taxon>
        <taxon>Fungi</taxon>
        <taxon>Dikarya</taxon>
        <taxon>Ascomycota</taxon>
        <taxon>Pezizomycotina</taxon>
        <taxon>Sordariomycetes</taxon>
        <taxon>Sordariomycetidae</taxon>
        <taxon>Sordariales</taxon>
        <taxon>Chaetomiaceae</taxon>
        <taxon>Chaetomium</taxon>
    </lineage>
</organism>
<evidence type="ECO:0000256" key="7">
    <source>
        <dbReference type="ARBA" id="ARBA00022989"/>
    </source>
</evidence>
<dbReference type="GO" id="GO:0046354">
    <property type="term" value="P:mannan biosynthetic process"/>
    <property type="evidence" value="ECO:0007669"/>
    <property type="project" value="TreeGrafter"/>
</dbReference>
<gene>
    <name evidence="11" type="ORF">CHGG_09665</name>
</gene>
<dbReference type="RefSeq" id="XP_001227592.1">
    <property type="nucleotide sequence ID" value="XM_001227591.1"/>
</dbReference>
<evidence type="ECO:0000256" key="9">
    <source>
        <dbReference type="ARBA" id="ARBA00023136"/>
    </source>
</evidence>
<evidence type="ECO:0000256" key="4">
    <source>
        <dbReference type="ARBA" id="ARBA00022679"/>
    </source>
</evidence>
<keyword evidence="4" id="KW-0808">Transferase</keyword>
<evidence type="ECO:0000313" key="11">
    <source>
        <dbReference type="EMBL" id="EAQ83261.1"/>
    </source>
</evidence>
<keyword evidence="7" id="KW-1133">Transmembrane helix</keyword>
<protein>
    <recommendedName>
        <fullName evidence="13">Nucleotide-diphospho-sugar transferase domain-containing protein</fullName>
    </recommendedName>
</protein>
<reference evidence="12" key="1">
    <citation type="journal article" date="2015" name="Genome Announc.">
        <title>Draft genome sequence of the cellulolytic fungus Chaetomium globosum.</title>
        <authorList>
            <person name="Cuomo C.A."/>
            <person name="Untereiner W.A."/>
            <person name="Ma L.-J."/>
            <person name="Grabherr M."/>
            <person name="Birren B.W."/>
        </authorList>
    </citation>
    <scope>NUCLEOTIDE SEQUENCE [LARGE SCALE GENOMIC DNA]</scope>
    <source>
        <strain evidence="12">ATCC 6205 / CBS 148.51 / DSM 1962 / NBRC 6347 / NRRL 1970</strain>
    </source>
</reference>
<accession>Q2GQT9</accession>
<dbReference type="AlphaFoldDB" id="Q2GQT9"/>
<evidence type="ECO:0000313" key="12">
    <source>
        <dbReference type="Proteomes" id="UP000001056"/>
    </source>
</evidence>
<dbReference type="SUPFAM" id="SSF53448">
    <property type="entry name" value="Nucleotide-diphospho-sugar transferases"/>
    <property type="match status" value="1"/>
</dbReference>
<dbReference type="GO" id="GO:0000139">
    <property type="term" value="C:Golgi membrane"/>
    <property type="evidence" value="ECO:0007669"/>
    <property type="project" value="UniProtKB-SubCell"/>
</dbReference>
<keyword evidence="6" id="KW-0735">Signal-anchor</keyword>
<evidence type="ECO:0000256" key="5">
    <source>
        <dbReference type="ARBA" id="ARBA00022692"/>
    </source>
</evidence>
<dbReference type="VEuPathDB" id="FungiDB:CHGG_09665"/>
<feature type="region of interest" description="Disordered" evidence="10">
    <location>
        <begin position="635"/>
        <end position="729"/>
    </location>
</feature>
<comment type="subcellular location">
    <subcellularLocation>
        <location evidence="1">Golgi apparatus membrane</location>
        <topology evidence="1">Single-pass type II membrane protein</topology>
    </subcellularLocation>
</comment>
<feature type="compositionally biased region" description="Low complexity" evidence="10">
    <location>
        <begin position="683"/>
        <end position="707"/>
    </location>
</feature>
<proteinExistence type="inferred from homology"/>
<dbReference type="PANTHER" id="PTHR31646:SF1">
    <property type="entry name" value="ALPHA-1,2-MANNOSYLTRANSFERASE MNN2"/>
    <property type="match status" value="1"/>
</dbReference>
<keyword evidence="5" id="KW-0812">Transmembrane</keyword>
<dbReference type="InParanoid" id="Q2GQT9"/>
<dbReference type="InterPro" id="IPR029044">
    <property type="entry name" value="Nucleotide-diphossugar_trans"/>
</dbReference>
<sequence length="817" mass="90902">MDAWNVRGSLAFLQHSLKSFLHNGKVKLFILVLLSLLSFTLLAHRLSFFDDFYTRHVPASAPAPTAPGPQPGKHEPSGWWIEFFGRLESTRITLTPLKLRGRSLNWKPDVDGTRLDRLDLTEEDEAILRESHASFINQLAVFASHLPYHAGTTGIVTTAGERNFGQVISLVLMARRAGSRLPIEIILDSSSPWVDLVCSETMPRLNATCVSLPDKWTGIDLPERKLMRFQWKYLSIIASTFQNVLFLDADCLLVRNPDPIFDLGSEPFTSTGFITWPDFWASTTAPRFYRIAGDLEVPSVTSRATSESGMMVYDKSRHADTLLLAAYYNYNGPKHYYIMLCQHGAGEGDKETYFHAALVLEGLRSRGVYKQPTAWMKPGVGVKKGYYDVKKMPRSHGRTVNGKWRGMFMMQMDPMVDYQGVVAAVDKAGKNEAHASPGPKKRQHSGGVELARAQGEAAAVAEEDFITDSSFLGTVGNLTWEKLDHRIMFLHHNGVKPDFTHVLDEKSGFVAKNEKGEYVRLWGDPGWLRDTLDRDVEKDLWEDSMRVYCQTKLEKLERIREVCARMGMLYAKVYFRPASKPWPGRTWPVQCINAASSLAAHYAPMAINGQLSRQHHTQPRSTLISLEKALCKRIQQQHALEPSNTSSSISPKYHRRHASTAAATITTTTTTPSHEQTRTRNRTPPSSATDAITTAAAAAAASANPPSTTRPPPLNLPTRATPSNAPPPPFLSPANFSHLFATGVAYLKFYKTGLTSIATNTRLLNSTKPTTERPLLLPPEAGDHHQHHTPQKRNTQCNAPTLPRLQTAQAHALALAA</sequence>
<name>Q2GQT9_CHAGB</name>
<evidence type="ECO:0000256" key="2">
    <source>
        <dbReference type="ARBA" id="ARBA00004922"/>
    </source>
</evidence>
<comment type="pathway">
    <text evidence="2">Protein modification; protein glycosylation.</text>
</comment>
<keyword evidence="12" id="KW-1185">Reference proteome</keyword>
<feature type="compositionally biased region" description="Polar residues" evidence="10">
    <location>
        <begin position="635"/>
        <end position="650"/>
    </location>
</feature>
<dbReference type="OrthoDB" id="4484309at2759"/>
<evidence type="ECO:0000256" key="6">
    <source>
        <dbReference type="ARBA" id="ARBA00022968"/>
    </source>
</evidence>